<dbReference type="InterPro" id="IPR013248">
    <property type="entry name" value="Psh3/Shr3"/>
</dbReference>
<keyword evidence="2" id="KW-0812">Transmembrane</keyword>
<evidence type="ECO:0000313" key="3">
    <source>
        <dbReference type="EMBL" id="KAH6898764.1"/>
    </source>
</evidence>
<accession>A0A9P8WIT2</accession>
<protein>
    <submittedName>
        <fullName evidence="3">Shr3 amino acid permease chaperone</fullName>
    </submittedName>
</protein>
<dbReference type="PANTHER" id="PTHR28228">
    <property type="entry name" value="SECRETORY COMPONENT PROTEIN SHR3"/>
    <property type="match status" value="1"/>
</dbReference>
<dbReference type="GO" id="GO:0006888">
    <property type="term" value="P:endoplasmic reticulum to Golgi vesicle-mediated transport"/>
    <property type="evidence" value="ECO:0007669"/>
    <property type="project" value="TreeGrafter"/>
</dbReference>
<dbReference type="OrthoDB" id="5229808at2759"/>
<feature type="transmembrane region" description="Helical" evidence="2">
    <location>
        <begin position="166"/>
        <end position="184"/>
    </location>
</feature>
<dbReference type="PANTHER" id="PTHR28228:SF1">
    <property type="entry name" value="SECRETORY COMPONENT PROTEIN SHR3"/>
    <property type="match status" value="1"/>
</dbReference>
<feature type="region of interest" description="Disordered" evidence="1">
    <location>
        <begin position="204"/>
        <end position="224"/>
    </location>
</feature>
<dbReference type="SMART" id="SM00786">
    <property type="entry name" value="SHR3_chaperone"/>
    <property type="match status" value="1"/>
</dbReference>
<gene>
    <name evidence="3" type="ORF">B0T10DRAFT_118588</name>
</gene>
<proteinExistence type="predicted"/>
<sequence length="224" mass="24901">MSSGAFIDWSKTTKSKNYYGTSSFATFMIIAPTCFFLGVLFASFPYDFPLLWTKDPITDEFLNHLETHLKFVYHSPPLISRMLHIIISIGFLGFFIKLFRPSEANFLFDGASLILYIIGFGVYVANIIKALRTVSSDFWSDSEFGGKTHDGENGELILGREDTLKVLSASNTILALVLVGILVLQAGEWYAEKKEADDTIAAEKEAAAEKKEPTTSKAASKKKQ</sequence>
<dbReference type="AlphaFoldDB" id="A0A9P8WIT2"/>
<feature type="transmembrane region" description="Helical" evidence="2">
    <location>
        <begin position="78"/>
        <end position="99"/>
    </location>
</feature>
<feature type="compositionally biased region" description="Basic and acidic residues" evidence="1">
    <location>
        <begin position="204"/>
        <end position="214"/>
    </location>
</feature>
<keyword evidence="2" id="KW-0472">Membrane</keyword>
<evidence type="ECO:0000256" key="1">
    <source>
        <dbReference type="SAM" id="MobiDB-lite"/>
    </source>
</evidence>
<dbReference type="Proteomes" id="UP000777438">
    <property type="component" value="Unassembled WGS sequence"/>
</dbReference>
<keyword evidence="4" id="KW-1185">Reference proteome</keyword>
<evidence type="ECO:0000313" key="4">
    <source>
        <dbReference type="Proteomes" id="UP000777438"/>
    </source>
</evidence>
<comment type="caution">
    <text evidence="3">The sequence shown here is derived from an EMBL/GenBank/DDBJ whole genome shotgun (WGS) entry which is preliminary data.</text>
</comment>
<evidence type="ECO:0000256" key="2">
    <source>
        <dbReference type="SAM" id="Phobius"/>
    </source>
</evidence>
<feature type="transmembrane region" description="Helical" evidence="2">
    <location>
        <begin position="24"/>
        <end position="46"/>
    </location>
</feature>
<reference evidence="3 4" key="1">
    <citation type="journal article" date="2021" name="Nat. Commun.">
        <title>Genetic determinants of endophytism in the Arabidopsis root mycobiome.</title>
        <authorList>
            <person name="Mesny F."/>
            <person name="Miyauchi S."/>
            <person name="Thiergart T."/>
            <person name="Pickel B."/>
            <person name="Atanasova L."/>
            <person name="Karlsson M."/>
            <person name="Huettel B."/>
            <person name="Barry K.W."/>
            <person name="Haridas S."/>
            <person name="Chen C."/>
            <person name="Bauer D."/>
            <person name="Andreopoulos W."/>
            <person name="Pangilinan J."/>
            <person name="LaButti K."/>
            <person name="Riley R."/>
            <person name="Lipzen A."/>
            <person name="Clum A."/>
            <person name="Drula E."/>
            <person name="Henrissat B."/>
            <person name="Kohler A."/>
            <person name="Grigoriev I.V."/>
            <person name="Martin F.M."/>
            <person name="Hacquard S."/>
        </authorList>
    </citation>
    <scope>NUCLEOTIDE SEQUENCE [LARGE SCALE GENOMIC DNA]</scope>
    <source>
        <strain evidence="3 4">MPI-CAGE-CH-0241</strain>
    </source>
</reference>
<dbReference type="PIRSF" id="PIRSF029187">
    <property type="entry name" value="Shr3_AAP_chap"/>
    <property type="match status" value="1"/>
</dbReference>
<name>A0A9P8WIT2_9HYPO</name>
<organism evidence="3 4">
    <name type="scientific">Thelonectria olida</name>
    <dbReference type="NCBI Taxonomy" id="1576542"/>
    <lineage>
        <taxon>Eukaryota</taxon>
        <taxon>Fungi</taxon>
        <taxon>Dikarya</taxon>
        <taxon>Ascomycota</taxon>
        <taxon>Pezizomycotina</taxon>
        <taxon>Sordariomycetes</taxon>
        <taxon>Hypocreomycetidae</taxon>
        <taxon>Hypocreales</taxon>
        <taxon>Nectriaceae</taxon>
        <taxon>Thelonectria</taxon>
    </lineage>
</organism>
<dbReference type="Pfam" id="PF08229">
    <property type="entry name" value="SHR3_chaperone"/>
    <property type="match status" value="1"/>
</dbReference>
<keyword evidence="2" id="KW-1133">Transmembrane helix</keyword>
<dbReference type="GO" id="GO:0005789">
    <property type="term" value="C:endoplasmic reticulum membrane"/>
    <property type="evidence" value="ECO:0007669"/>
    <property type="project" value="TreeGrafter"/>
</dbReference>
<dbReference type="GO" id="GO:0051082">
    <property type="term" value="F:unfolded protein binding"/>
    <property type="evidence" value="ECO:0007669"/>
    <property type="project" value="TreeGrafter"/>
</dbReference>
<dbReference type="EMBL" id="JAGPYM010000002">
    <property type="protein sequence ID" value="KAH6898764.1"/>
    <property type="molecule type" value="Genomic_DNA"/>
</dbReference>
<feature type="transmembrane region" description="Helical" evidence="2">
    <location>
        <begin position="106"/>
        <end position="128"/>
    </location>
</feature>